<evidence type="ECO:0000313" key="2">
    <source>
        <dbReference type="Proteomes" id="UP001059596"/>
    </source>
</evidence>
<sequence length="59" mass="6826">MAISTAFAAPSKLVRVEWLCHKYSSIPNQWKMGSKLKPIPLVARMQWQNRLMIMDGIPR</sequence>
<name>A0A9Q0BR49_9MUSC</name>
<gene>
    <name evidence="1" type="ORF">M5D96_005388</name>
</gene>
<comment type="caution">
    <text evidence="1">The sequence shown here is derived from an EMBL/GenBank/DDBJ whole genome shotgun (WGS) entry which is preliminary data.</text>
</comment>
<proteinExistence type="predicted"/>
<accession>A0A9Q0BR49</accession>
<protein>
    <submittedName>
        <fullName evidence="1">Uncharacterized protein</fullName>
    </submittedName>
</protein>
<reference evidence="1" key="1">
    <citation type="journal article" date="2023" name="Genome Biol. Evol.">
        <title>Long-read-based Genome Assembly of Drosophila gunungcola Reveals Fewer Chemosensory Genes in Flower-breeding Species.</title>
        <authorList>
            <person name="Negi A."/>
            <person name="Liao B.Y."/>
            <person name="Yeh S.D."/>
        </authorList>
    </citation>
    <scope>NUCLEOTIDE SEQUENCE</scope>
    <source>
        <strain evidence="1">Sukarami</strain>
    </source>
</reference>
<organism evidence="1 2">
    <name type="scientific">Drosophila gunungcola</name>
    <name type="common">fruit fly</name>
    <dbReference type="NCBI Taxonomy" id="103775"/>
    <lineage>
        <taxon>Eukaryota</taxon>
        <taxon>Metazoa</taxon>
        <taxon>Ecdysozoa</taxon>
        <taxon>Arthropoda</taxon>
        <taxon>Hexapoda</taxon>
        <taxon>Insecta</taxon>
        <taxon>Pterygota</taxon>
        <taxon>Neoptera</taxon>
        <taxon>Endopterygota</taxon>
        <taxon>Diptera</taxon>
        <taxon>Brachycera</taxon>
        <taxon>Muscomorpha</taxon>
        <taxon>Ephydroidea</taxon>
        <taxon>Drosophilidae</taxon>
        <taxon>Drosophila</taxon>
        <taxon>Sophophora</taxon>
    </lineage>
</organism>
<dbReference type="AlphaFoldDB" id="A0A9Q0BR49"/>
<dbReference type="EMBL" id="JAMKOV010000003">
    <property type="protein sequence ID" value="KAI8041136.1"/>
    <property type="molecule type" value="Genomic_DNA"/>
</dbReference>
<dbReference type="Proteomes" id="UP001059596">
    <property type="component" value="Unassembled WGS sequence"/>
</dbReference>
<evidence type="ECO:0000313" key="1">
    <source>
        <dbReference type="EMBL" id="KAI8041136.1"/>
    </source>
</evidence>
<keyword evidence="2" id="KW-1185">Reference proteome</keyword>